<keyword evidence="2" id="KW-1185">Reference proteome</keyword>
<organism evidence="1 2">
    <name type="scientific">Pontibacter diazotrophicus</name>
    <dbReference type="NCBI Taxonomy" id="1400979"/>
    <lineage>
        <taxon>Bacteria</taxon>
        <taxon>Pseudomonadati</taxon>
        <taxon>Bacteroidota</taxon>
        <taxon>Cytophagia</taxon>
        <taxon>Cytophagales</taxon>
        <taxon>Hymenobacteraceae</taxon>
        <taxon>Pontibacter</taxon>
    </lineage>
</organism>
<reference evidence="2" key="1">
    <citation type="submission" date="2018-08" db="EMBL/GenBank/DDBJ databases">
        <authorList>
            <person name="Liu Z.-W."/>
            <person name="Du Z.-J."/>
        </authorList>
    </citation>
    <scope>NUCLEOTIDE SEQUENCE [LARGE SCALE GENOMIC DNA]</scope>
    <source>
        <strain evidence="2">H4X</strain>
    </source>
</reference>
<evidence type="ECO:0000313" key="1">
    <source>
        <dbReference type="EMBL" id="RDV16360.1"/>
    </source>
</evidence>
<proteinExistence type="predicted"/>
<dbReference type="AlphaFoldDB" id="A0A3D8LG27"/>
<accession>A0A3D8LG27</accession>
<dbReference type="EMBL" id="QRGR01000004">
    <property type="protein sequence ID" value="RDV16360.1"/>
    <property type="molecule type" value="Genomic_DNA"/>
</dbReference>
<name>A0A3D8LG27_9BACT</name>
<dbReference type="OrthoDB" id="652507at2"/>
<evidence type="ECO:0000313" key="2">
    <source>
        <dbReference type="Proteomes" id="UP000256708"/>
    </source>
</evidence>
<sequence>MCCIPAALLSCCALSSCEQITDVVPKQEQPQVDREAIYTIKEGFHYADINSYKRRTTDRLRFSVVFDSTAIYTTADPDNQGDINKLYGLSDCGSAHHTNSARFGWRWYNGKLELHAYTYFNNERNAAYVGSVTLGEPAICEIRMENKKYVFYLNGKSVSLPRACTGTGEGYQLYPYFGGDETAPHDVTITIRELPEVMI</sequence>
<dbReference type="Proteomes" id="UP000256708">
    <property type="component" value="Unassembled WGS sequence"/>
</dbReference>
<comment type="caution">
    <text evidence="1">The sequence shown here is derived from an EMBL/GenBank/DDBJ whole genome shotgun (WGS) entry which is preliminary data.</text>
</comment>
<protein>
    <submittedName>
        <fullName evidence="1">Uncharacterized protein</fullName>
    </submittedName>
</protein>
<gene>
    <name evidence="1" type="ORF">DXT99_03925</name>
</gene>